<dbReference type="GO" id="GO:0016052">
    <property type="term" value="P:carbohydrate catabolic process"/>
    <property type="evidence" value="ECO:0007669"/>
    <property type="project" value="InterPro"/>
</dbReference>
<keyword evidence="3" id="KW-0378">Hydrolase</keyword>
<dbReference type="InterPro" id="IPR013780">
    <property type="entry name" value="Glyco_hydro_b"/>
</dbReference>
<evidence type="ECO:0000256" key="2">
    <source>
        <dbReference type="ARBA" id="ARBA00012755"/>
    </source>
</evidence>
<comment type="caution">
    <text evidence="7">The sequence shown here is derived from an EMBL/GenBank/DDBJ whole genome shotgun (WGS) entry which is preliminary data.</text>
</comment>
<reference evidence="7 8" key="1">
    <citation type="submission" date="2019-08" db="EMBL/GenBank/DDBJ databases">
        <title>In-depth cultivation of the pig gut microbiome towards novel bacterial diversity and tailored functional studies.</title>
        <authorList>
            <person name="Wylensek D."/>
            <person name="Hitch T.C.A."/>
            <person name="Clavel T."/>
        </authorList>
    </citation>
    <scope>NUCLEOTIDE SEQUENCE [LARGE SCALE GENOMIC DNA]</scope>
    <source>
        <strain evidence="7 8">Oil+RF-744-WCA-WT-13</strain>
    </source>
</reference>
<evidence type="ECO:0000256" key="3">
    <source>
        <dbReference type="ARBA" id="ARBA00022801"/>
    </source>
</evidence>
<dbReference type="AlphaFoldDB" id="A0A7X2TMD1"/>
<dbReference type="SUPFAM" id="SSF51445">
    <property type="entry name" value="(Trans)glycosidases"/>
    <property type="match status" value="1"/>
</dbReference>
<dbReference type="Pfam" id="PF02065">
    <property type="entry name" value="Melibiase"/>
    <property type="match status" value="1"/>
</dbReference>
<evidence type="ECO:0000259" key="6">
    <source>
        <dbReference type="Pfam" id="PF16875"/>
    </source>
</evidence>
<dbReference type="InterPro" id="IPR002252">
    <property type="entry name" value="Glyco_hydro_36"/>
</dbReference>
<evidence type="ECO:0000256" key="4">
    <source>
        <dbReference type="ARBA" id="ARBA00023295"/>
    </source>
</evidence>
<dbReference type="InterPro" id="IPR050985">
    <property type="entry name" value="Alpha-glycosidase_related"/>
</dbReference>
<dbReference type="Pfam" id="PF16875">
    <property type="entry name" value="Glyco_hydro_36N"/>
    <property type="match status" value="1"/>
</dbReference>
<protein>
    <recommendedName>
        <fullName evidence="2">alpha-galactosidase</fullName>
        <ecNumber evidence="2">3.2.1.22</ecNumber>
    </recommendedName>
</protein>
<feature type="domain" description="Glycosyl hydrolase family 36 N-terminal" evidence="6">
    <location>
        <begin position="27"/>
        <end position="285"/>
    </location>
</feature>
<dbReference type="Proteomes" id="UP000466864">
    <property type="component" value="Unassembled WGS sequence"/>
</dbReference>
<dbReference type="InterPro" id="IPR031705">
    <property type="entry name" value="Glyco_hydro_36_C"/>
</dbReference>
<comment type="catalytic activity">
    <reaction evidence="1">
        <text>Hydrolysis of terminal, non-reducing alpha-D-galactose residues in alpha-D-galactosides, including galactose oligosaccharides, galactomannans and galactolipids.</text>
        <dbReference type="EC" id="3.2.1.22"/>
    </reaction>
</comment>
<dbReference type="PROSITE" id="PS00512">
    <property type="entry name" value="ALPHA_GALACTOSIDASE"/>
    <property type="match status" value="1"/>
</dbReference>
<evidence type="ECO:0000256" key="1">
    <source>
        <dbReference type="ARBA" id="ARBA00001255"/>
    </source>
</evidence>
<dbReference type="EC" id="3.2.1.22" evidence="2"/>
<dbReference type="EMBL" id="VUMV01000001">
    <property type="protein sequence ID" value="MST81037.1"/>
    <property type="molecule type" value="Genomic_DNA"/>
</dbReference>
<sequence length="792" mass="89940">MITILNDTVFCLQTLHTTYLFRKMPSGHLEHLYYGESLGTVTEEDARALSEKRGCETGNMICYSQDQKTLLLEDTCLEMSAEGKGDIREPFVEMIHADGSRTSDFLFDHAEISEEKECFGELPSSYGLKEGNHLCVTLRDRQYRLLLELHYYVYEEEDVIGRSSRLVNTGEETVRLERLLSAQLDLPESGLRMTSFTGAWAREMCRTDRTVTAGSCAVGSAAGSSSNRANPFVMFSWPETGEKNGRCIGVNLIYSGNHFEAAEVNAYGKTRILCGIHPRGFSWLLHPGESFDAPEAVLSFSARGWTGLSLQMHAFVRGHILRGEWKNQPRPVLLNSWEAAYFRFDEGRLLRLARAARDVGIELFVLDDGWFGNRNDDTSSLGDWTENRKKLPDGLDGLCRKIHAMGMKFGIWVEPEMVNTDSSLYRQHPDWALSIPGKPHAEGRNQRILDLSNPDVVDYLTEEMSRVFSTSGTDYVKWDMNRIFSDAFSPNLPPEQQGEVCHRYICGLYRLLNRLTERFPHILFEGCASGGGRFDLGMLCFFPQIWASDNTDPVCRAEIQEGYSYGYPHSVLSSHVSASPNHQTLRKTTLYTRFAVSAFGISGYELNLNDLKKEELDEIRRQIAWYKQWRDVLQTGNFYRGTGDAPCGDGAARNYSWTCVSADRKKAVGFTLQTLVRANAPYHCYRADGLEPEKRYSFRNPEHKEDIRRFGDMINTQTPVHIRQDSLGQRVAARFVKLDGEKERYESLSGAVLMNGGVRLTGSYTGNGWNEEVRCYQDFDARLYTMEEVQDT</sequence>
<name>A0A7X2TMD1_9FIRM</name>
<organism evidence="7 8">
    <name type="scientific">Bilifractor porci</name>
    <dbReference type="NCBI Taxonomy" id="2606636"/>
    <lineage>
        <taxon>Bacteria</taxon>
        <taxon>Bacillati</taxon>
        <taxon>Bacillota</taxon>
        <taxon>Clostridia</taxon>
        <taxon>Lachnospirales</taxon>
        <taxon>Lachnospiraceae</taxon>
        <taxon>Bilifractor</taxon>
    </lineage>
</organism>
<evidence type="ECO:0000313" key="7">
    <source>
        <dbReference type="EMBL" id="MST81037.1"/>
    </source>
</evidence>
<dbReference type="Pfam" id="PF16874">
    <property type="entry name" value="Glyco_hydro_36C"/>
    <property type="match status" value="1"/>
</dbReference>
<keyword evidence="8" id="KW-1185">Reference proteome</keyword>
<dbReference type="GO" id="GO:0004557">
    <property type="term" value="F:alpha-galactosidase activity"/>
    <property type="evidence" value="ECO:0007669"/>
    <property type="project" value="UniProtKB-EC"/>
</dbReference>
<keyword evidence="4" id="KW-0326">Glycosidase</keyword>
<dbReference type="InterPro" id="IPR017853">
    <property type="entry name" value="GH"/>
</dbReference>
<dbReference type="Gene3D" id="3.20.20.70">
    <property type="entry name" value="Aldolase class I"/>
    <property type="match status" value="1"/>
</dbReference>
<accession>A0A7X2TMD1</accession>
<feature type="domain" description="Glycosyl hydrolase family 36 C-terminal" evidence="5">
    <location>
        <begin position="656"/>
        <end position="785"/>
    </location>
</feature>
<dbReference type="InterPro" id="IPR038417">
    <property type="entry name" value="Alpga-gal_N_sf"/>
</dbReference>
<evidence type="ECO:0000259" key="5">
    <source>
        <dbReference type="Pfam" id="PF16874"/>
    </source>
</evidence>
<dbReference type="FunFam" id="3.20.20.70:FF:000118">
    <property type="entry name" value="Alpha-galactosidase"/>
    <property type="match status" value="1"/>
</dbReference>
<dbReference type="CDD" id="cd14791">
    <property type="entry name" value="GH36"/>
    <property type="match status" value="1"/>
</dbReference>
<dbReference type="PANTHER" id="PTHR43053:SF3">
    <property type="entry name" value="ALPHA-GALACTOSIDASE C-RELATED"/>
    <property type="match status" value="1"/>
</dbReference>
<dbReference type="RefSeq" id="WP_154456839.1">
    <property type="nucleotide sequence ID" value="NZ_VUMV01000001.1"/>
</dbReference>
<dbReference type="PRINTS" id="PR00743">
    <property type="entry name" value="GLHYDRLASE36"/>
</dbReference>
<dbReference type="InterPro" id="IPR013785">
    <property type="entry name" value="Aldolase_TIM"/>
</dbReference>
<evidence type="ECO:0000313" key="8">
    <source>
        <dbReference type="Proteomes" id="UP000466864"/>
    </source>
</evidence>
<proteinExistence type="predicted"/>
<dbReference type="PANTHER" id="PTHR43053">
    <property type="entry name" value="GLYCOSIDASE FAMILY 31"/>
    <property type="match status" value="1"/>
</dbReference>
<dbReference type="InterPro" id="IPR031704">
    <property type="entry name" value="Glyco_hydro_36_N"/>
</dbReference>
<dbReference type="Gene3D" id="2.70.98.60">
    <property type="entry name" value="alpha-galactosidase from lactobacil brevis"/>
    <property type="match status" value="1"/>
</dbReference>
<dbReference type="InterPro" id="IPR000111">
    <property type="entry name" value="Glyco_hydro_27/36_CS"/>
</dbReference>
<dbReference type="Gene3D" id="2.60.40.1180">
    <property type="entry name" value="Golgi alpha-mannosidase II"/>
    <property type="match status" value="1"/>
</dbReference>
<gene>
    <name evidence="7" type="ORF">FYJ60_01625</name>
</gene>